<name>A0A290HBX6_9BACT</name>
<dbReference type="KEGG" id="sulj:SJPD1_0941"/>
<dbReference type="EMBL" id="CP039734">
    <property type="protein sequence ID" value="QNA70442.1"/>
    <property type="molecule type" value="Genomic_DNA"/>
</dbReference>
<reference evidence="3" key="2">
    <citation type="submission" date="2017-09" db="EMBL/GenBank/DDBJ databases">
        <title>The complete genome of Sulfurospirillum sp. JPD-1.</title>
        <authorList>
            <person name="Goris T."/>
        </authorList>
    </citation>
    <scope>NUCLEOTIDE SEQUENCE [LARGE SCALE GENOMIC DNA]</scope>
    <source>
        <strain evidence="3">JPD-1</strain>
    </source>
</reference>
<evidence type="ECO:0000313" key="1">
    <source>
        <dbReference type="EMBL" id="ATB69053.1"/>
    </source>
</evidence>
<reference evidence="1" key="4">
    <citation type="journal article" date="2020" name="MicrobiologyOpen">
        <title>Tetrachloroethene respiration in Sulfurospirillum species is regulated by a two-component system as unraveled by comparative genomics, transcriptomics, and regulator binding studies.</title>
        <authorList>
            <person name="Esken J."/>
            <person name="Goris T."/>
            <person name="Gadkari J."/>
            <person name="Bischler T."/>
            <person name="Forstner K.U."/>
            <person name="Sharma C.M."/>
            <person name="Diekert G."/>
            <person name="Schubert T."/>
        </authorList>
    </citation>
    <scope>NUCLEOTIDE SEQUENCE</scope>
    <source>
        <strain evidence="1">JPD-1</strain>
    </source>
</reference>
<dbReference type="Proteomes" id="UP000217349">
    <property type="component" value="Chromosome"/>
</dbReference>
<sequence length="51" mass="5755">MFTIITLLVATPVLLVLYMFGSKPTQGRIEKIYDNSANRILDDLEARVKGE</sequence>
<proteinExistence type="predicted"/>
<dbReference type="RefSeq" id="WP_167749302.1">
    <property type="nucleotide sequence ID" value="NZ_CP023275.1"/>
</dbReference>
<reference evidence="2 4" key="1">
    <citation type="journal article" date="2017" name="Environ. Sci. Technol.">
        <title>Organohalide Respiration with Chlorinated Ethenes under Low pH Conditions.</title>
        <authorList>
            <person name="Yang Y."/>
            <person name="Capiro N.L."/>
            <person name="Marcet T.F."/>
            <person name="Yan J."/>
            <person name="Pennell K.D."/>
            <person name="Loffler F.E."/>
        </authorList>
    </citation>
    <scope>NUCLEOTIDE SEQUENCE [LARGE SCALE GENOMIC DNA]</scope>
    <source>
        <strain evidence="2 4">ACSDCE</strain>
    </source>
</reference>
<reference evidence="1" key="3">
    <citation type="submission" date="2017-09" db="EMBL/GenBank/DDBJ databases">
        <authorList>
            <person name="Goris T."/>
        </authorList>
    </citation>
    <scope>NUCLEOTIDE SEQUENCE</scope>
    <source>
        <strain evidence="1">JPD-1</strain>
    </source>
</reference>
<accession>A0A290HBX6</accession>
<evidence type="ECO:0000313" key="2">
    <source>
        <dbReference type="EMBL" id="QNA70442.1"/>
    </source>
</evidence>
<protein>
    <submittedName>
        <fullName evidence="1">Uncharacterized protein</fullName>
    </submittedName>
</protein>
<dbReference type="AlphaFoldDB" id="A0A290HBX6"/>
<reference evidence="2" key="5">
    <citation type="submission" date="2020-08" db="EMBL/GenBank/DDBJ databases">
        <authorList>
            <person name="Yang Y."/>
            <person name="Huo L."/>
            <person name="Yan J."/>
        </authorList>
    </citation>
    <scope>NUCLEOTIDE SEQUENCE</scope>
    <source>
        <strain evidence="2">ACSDCE</strain>
    </source>
</reference>
<organism evidence="1 3">
    <name type="scientific">Sulfurospirillum diekertiae</name>
    <dbReference type="NCBI Taxonomy" id="1854492"/>
    <lineage>
        <taxon>Bacteria</taxon>
        <taxon>Pseudomonadati</taxon>
        <taxon>Campylobacterota</taxon>
        <taxon>Epsilonproteobacteria</taxon>
        <taxon>Campylobacterales</taxon>
        <taxon>Sulfurospirillaceae</taxon>
        <taxon>Sulfurospirillum</taxon>
    </lineage>
</organism>
<evidence type="ECO:0000313" key="4">
    <source>
        <dbReference type="Proteomes" id="UP000502831"/>
    </source>
</evidence>
<dbReference type="Proteomes" id="UP000502831">
    <property type="component" value="Chromosome"/>
</dbReference>
<dbReference type="EMBL" id="CP023275">
    <property type="protein sequence ID" value="ATB69053.1"/>
    <property type="molecule type" value="Genomic_DNA"/>
</dbReference>
<gene>
    <name evidence="2" type="ORF">FA584_14090</name>
    <name evidence="1" type="ORF">SJPD1_0941</name>
</gene>
<evidence type="ECO:0000313" key="3">
    <source>
        <dbReference type="Proteomes" id="UP000217349"/>
    </source>
</evidence>